<dbReference type="RefSeq" id="WP_028727734.1">
    <property type="nucleotide sequence ID" value="NZ_AUAE01000018.1"/>
</dbReference>
<comment type="caution">
    <text evidence="1">The sequence shown here is derived from an EMBL/GenBank/DDBJ whole genome shotgun (WGS) entry which is preliminary data.</text>
</comment>
<protein>
    <recommendedName>
        <fullName evidence="3">Addiction module toxin RelE</fullName>
    </recommendedName>
</protein>
<sequence>MNYDIKTTASFDKEAKRLSKHYVSFKNDYEILLDELSSNPQLGTDLGNGLRKIRMKIASKGKGKSGGARVISFTVIASAQDAVLNLLLIYDKSERSSISKKELEDLLRKNGFI</sequence>
<dbReference type="InterPro" id="IPR009387">
    <property type="entry name" value="HigB-2"/>
</dbReference>
<keyword evidence="2" id="KW-1185">Reference proteome</keyword>
<dbReference type="HOGENOM" id="CLU_110687_2_1_10"/>
<organism evidence="1 2">
    <name type="scientific">Parabacteroides gordonii MS-1 = DSM 23371</name>
    <dbReference type="NCBI Taxonomy" id="1203610"/>
    <lineage>
        <taxon>Bacteria</taxon>
        <taxon>Pseudomonadati</taxon>
        <taxon>Bacteroidota</taxon>
        <taxon>Bacteroidia</taxon>
        <taxon>Bacteroidales</taxon>
        <taxon>Tannerellaceae</taxon>
        <taxon>Parabacteroides</taxon>
    </lineage>
</organism>
<dbReference type="Proteomes" id="UP000033035">
    <property type="component" value="Unassembled WGS sequence"/>
</dbReference>
<accession>A0A0F5JKI5</accession>
<dbReference type="PIRSF" id="PIRSF039032">
    <property type="entry name" value="HigB-2"/>
    <property type="match status" value="1"/>
</dbReference>
<proteinExistence type="predicted"/>
<gene>
    <name evidence="1" type="ORF">HMPREF1536_01196</name>
</gene>
<evidence type="ECO:0000313" key="1">
    <source>
        <dbReference type="EMBL" id="KKB58321.1"/>
    </source>
</evidence>
<dbReference type="EMBL" id="AQHW01000009">
    <property type="protein sequence ID" value="KKB58321.1"/>
    <property type="molecule type" value="Genomic_DNA"/>
</dbReference>
<dbReference type="PATRIC" id="fig|1203610.3.peg.1219"/>
<dbReference type="AlphaFoldDB" id="A0A0F5JKI5"/>
<name>A0A0F5JKI5_9BACT</name>
<dbReference type="STRING" id="1203610.HMPREF1536_01196"/>
<evidence type="ECO:0000313" key="2">
    <source>
        <dbReference type="Proteomes" id="UP000033035"/>
    </source>
</evidence>
<dbReference type="Pfam" id="PF06296">
    <property type="entry name" value="RelE"/>
    <property type="match status" value="1"/>
</dbReference>
<reference evidence="1 2" key="1">
    <citation type="submission" date="2013-04" db="EMBL/GenBank/DDBJ databases">
        <title>The Genome Sequence of Parabacteroides gordonii DSM 23371.</title>
        <authorList>
            <consortium name="The Broad Institute Genomics Platform"/>
            <person name="Earl A."/>
            <person name="Ward D."/>
            <person name="Feldgarden M."/>
            <person name="Gevers D."/>
            <person name="Martens E."/>
            <person name="Sakamoto M."/>
            <person name="Benno Y."/>
            <person name="Suzuki N."/>
            <person name="Matsunaga N."/>
            <person name="Koshihara K."/>
            <person name="Seki M."/>
            <person name="Komiya H."/>
            <person name="Walker B."/>
            <person name="Young S."/>
            <person name="Zeng Q."/>
            <person name="Gargeya S."/>
            <person name="Fitzgerald M."/>
            <person name="Haas B."/>
            <person name="Abouelleil A."/>
            <person name="Allen A.W."/>
            <person name="Alvarado L."/>
            <person name="Arachchi H.M."/>
            <person name="Berlin A.M."/>
            <person name="Chapman S.B."/>
            <person name="Gainer-Dewar J."/>
            <person name="Goldberg J."/>
            <person name="Griggs A."/>
            <person name="Gujja S."/>
            <person name="Hansen M."/>
            <person name="Howarth C."/>
            <person name="Imamovic A."/>
            <person name="Ireland A."/>
            <person name="Larimer J."/>
            <person name="McCowan C."/>
            <person name="Murphy C."/>
            <person name="Pearson M."/>
            <person name="Poon T.W."/>
            <person name="Priest M."/>
            <person name="Roberts A."/>
            <person name="Saif S."/>
            <person name="Shea T."/>
            <person name="Sisk P."/>
            <person name="Sykes S."/>
            <person name="Wortman J."/>
            <person name="Nusbaum C."/>
            <person name="Birren B."/>
        </authorList>
    </citation>
    <scope>NUCLEOTIDE SEQUENCE [LARGE SCALE GENOMIC DNA]</scope>
    <source>
        <strain evidence="1 2">MS-1</strain>
    </source>
</reference>
<evidence type="ECO:0008006" key="3">
    <source>
        <dbReference type="Google" id="ProtNLM"/>
    </source>
</evidence>